<sequence length="196" mass="21970">MNLQTISGDKIIEVQNRIKALQEIVRFNQNDKIGYARMQRSNHFDSAMVDRMKPAEFLLLFPNAPVDSDFAAENAEITAKQTQLTAAIAAQPANDPGNNYHNYTVLPLQSKIEELQRKKQFVIDTYNRQKVKPDRPLTEAEFLQLYPEPTFTAENAAIATANTECNKLDAFLKSGPYPQYPATYDVDLLAGTAVSA</sequence>
<evidence type="ECO:0000313" key="1">
    <source>
        <dbReference type="EMBL" id="MBD9356805.1"/>
    </source>
</evidence>
<keyword evidence="2" id="KW-1185">Reference proteome</keyword>
<evidence type="ECO:0000313" key="2">
    <source>
        <dbReference type="Proteomes" id="UP000652176"/>
    </source>
</evidence>
<protein>
    <submittedName>
        <fullName evidence="1">Uncharacterized protein</fullName>
    </submittedName>
</protein>
<accession>A0ABR9D1A6</accession>
<dbReference type="EMBL" id="JACXSS010000001">
    <property type="protein sequence ID" value="MBD9356805.1"/>
    <property type="molecule type" value="Genomic_DNA"/>
</dbReference>
<name>A0ABR9D1A6_9GAMM</name>
<comment type="caution">
    <text evidence="1">The sequence shown here is derived from an EMBL/GenBank/DDBJ whole genome shotgun (WGS) entry which is preliminary data.</text>
</comment>
<gene>
    <name evidence="1" type="ORF">IE877_13080</name>
</gene>
<organism evidence="1 2">
    <name type="scientific">Methylomonas albis</name>
    <dbReference type="NCBI Taxonomy" id="1854563"/>
    <lineage>
        <taxon>Bacteria</taxon>
        <taxon>Pseudomonadati</taxon>
        <taxon>Pseudomonadota</taxon>
        <taxon>Gammaproteobacteria</taxon>
        <taxon>Methylococcales</taxon>
        <taxon>Methylococcaceae</taxon>
        <taxon>Methylomonas</taxon>
    </lineage>
</organism>
<reference evidence="1 2" key="1">
    <citation type="submission" date="2020-09" db="EMBL/GenBank/DDBJ databases">
        <title>Methylomonas albis sp. nov. and Methylomonas fluvii sp. nov.: Two cold-adapted methanotrophs from the River Elbe and an amended description of Methylovulum psychrotolerans strain Eb1.</title>
        <authorList>
            <person name="Bussmann I.K."/>
            <person name="Klings K.-W."/>
            <person name="Warnstedt J."/>
            <person name="Hoppert M."/>
            <person name="Saborowski A."/>
            <person name="Horn F."/>
            <person name="Liebner S."/>
        </authorList>
    </citation>
    <scope>NUCLEOTIDE SEQUENCE [LARGE SCALE GENOMIC DNA]</scope>
    <source>
        <strain evidence="1 2">EbA</strain>
    </source>
</reference>
<dbReference type="RefSeq" id="WP_192375130.1">
    <property type="nucleotide sequence ID" value="NZ_CAJHIV010000001.1"/>
</dbReference>
<dbReference type="Proteomes" id="UP000652176">
    <property type="component" value="Unassembled WGS sequence"/>
</dbReference>
<proteinExistence type="predicted"/>